<accession>N1PQA9</accession>
<feature type="region of interest" description="Disordered" evidence="1">
    <location>
        <begin position="98"/>
        <end position="180"/>
    </location>
</feature>
<evidence type="ECO:0000313" key="2">
    <source>
        <dbReference type="EMBL" id="EME45611.1"/>
    </source>
</evidence>
<evidence type="ECO:0000256" key="1">
    <source>
        <dbReference type="SAM" id="MobiDB-lite"/>
    </source>
</evidence>
<proteinExistence type="predicted"/>
<feature type="compositionally biased region" description="Polar residues" evidence="1">
    <location>
        <begin position="131"/>
        <end position="140"/>
    </location>
</feature>
<name>N1PQA9_DOTSN</name>
<feature type="compositionally biased region" description="Basic residues" evidence="1">
    <location>
        <begin position="112"/>
        <end position="126"/>
    </location>
</feature>
<evidence type="ECO:0000313" key="3">
    <source>
        <dbReference type="Proteomes" id="UP000016933"/>
    </source>
</evidence>
<reference evidence="3" key="1">
    <citation type="journal article" date="2012" name="PLoS Genet.">
        <title>The genomes of the fungal plant pathogens Cladosporium fulvum and Dothistroma septosporum reveal adaptation to different hosts and lifestyles but also signatures of common ancestry.</title>
        <authorList>
            <person name="de Wit P.J.G.M."/>
            <person name="van der Burgt A."/>
            <person name="Oekmen B."/>
            <person name="Stergiopoulos I."/>
            <person name="Abd-Elsalam K.A."/>
            <person name="Aerts A.L."/>
            <person name="Bahkali A.H."/>
            <person name="Beenen H.G."/>
            <person name="Chettri P."/>
            <person name="Cox M.P."/>
            <person name="Datema E."/>
            <person name="de Vries R.P."/>
            <person name="Dhillon B."/>
            <person name="Ganley A.R."/>
            <person name="Griffiths S.A."/>
            <person name="Guo Y."/>
            <person name="Hamelin R.C."/>
            <person name="Henrissat B."/>
            <person name="Kabir M.S."/>
            <person name="Jashni M.K."/>
            <person name="Kema G."/>
            <person name="Klaubauf S."/>
            <person name="Lapidus A."/>
            <person name="Levasseur A."/>
            <person name="Lindquist E."/>
            <person name="Mehrabi R."/>
            <person name="Ohm R.A."/>
            <person name="Owen T.J."/>
            <person name="Salamov A."/>
            <person name="Schwelm A."/>
            <person name="Schijlen E."/>
            <person name="Sun H."/>
            <person name="van den Burg H.A."/>
            <person name="van Ham R.C.H.J."/>
            <person name="Zhang S."/>
            <person name="Goodwin S.B."/>
            <person name="Grigoriev I.V."/>
            <person name="Collemare J."/>
            <person name="Bradshaw R.E."/>
        </authorList>
    </citation>
    <scope>NUCLEOTIDE SEQUENCE [LARGE SCALE GENOMIC DNA]</scope>
    <source>
        <strain evidence="3">NZE10 / CBS 128990</strain>
    </source>
</reference>
<reference evidence="2 3" key="2">
    <citation type="journal article" date="2012" name="PLoS Pathog.">
        <title>Diverse lifestyles and strategies of plant pathogenesis encoded in the genomes of eighteen Dothideomycetes fungi.</title>
        <authorList>
            <person name="Ohm R.A."/>
            <person name="Feau N."/>
            <person name="Henrissat B."/>
            <person name="Schoch C.L."/>
            <person name="Horwitz B.A."/>
            <person name="Barry K.W."/>
            <person name="Condon B.J."/>
            <person name="Copeland A.C."/>
            <person name="Dhillon B."/>
            <person name="Glaser F."/>
            <person name="Hesse C.N."/>
            <person name="Kosti I."/>
            <person name="LaButti K."/>
            <person name="Lindquist E.A."/>
            <person name="Lucas S."/>
            <person name="Salamov A.A."/>
            <person name="Bradshaw R.E."/>
            <person name="Ciuffetti L."/>
            <person name="Hamelin R.C."/>
            <person name="Kema G.H.J."/>
            <person name="Lawrence C."/>
            <person name="Scott J.A."/>
            <person name="Spatafora J.W."/>
            <person name="Turgeon B.G."/>
            <person name="de Wit P.J.G.M."/>
            <person name="Zhong S."/>
            <person name="Goodwin S.B."/>
            <person name="Grigoriev I.V."/>
        </authorList>
    </citation>
    <scope>NUCLEOTIDE SEQUENCE [LARGE SCALE GENOMIC DNA]</scope>
    <source>
        <strain evidence="3">NZE10 / CBS 128990</strain>
    </source>
</reference>
<gene>
    <name evidence="2" type="ORF">DOTSEDRAFT_34087</name>
</gene>
<organism evidence="2 3">
    <name type="scientific">Dothistroma septosporum (strain NZE10 / CBS 128990)</name>
    <name type="common">Red band needle blight fungus</name>
    <name type="synonym">Mycosphaerella pini</name>
    <dbReference type="NCBI Taxonomy" id="675120"/>
    <lineage>
        <taxon>Eukaryota</taxon>
        <taxon>Fungi</taxon>
        <taxon>Dikarya</taxon>
        <taxon>Ascomycota</taxon>
        <taxon>Pezizomycotina</taxon>
        <taxon>Dothideomycetes</taxon>
        <taxon>Dothideomycetidae</taxon>
        <taxon>Mycosphaerellales</taxon>
        <taxon>Mycosphaerellaceae</taxon>
        <taxon>Dothistroma</taxon>
    </lineage>
</organism>
<protein>
    <submittedName>
        <fullName evidence="2">Uncharacterized protein</fullName>
    </submittedName>
</protein>
<keyword evidence="3" id="KW-1185">Reference proteome</keyword>
<dbReference type="EMBL" id="KB446538">
    <property type="protein sequence ID" value="EME45611.1"/>
    <property type="molecule type" value="Genomic_DNA"/>
</dbReference>
<dbReference type="AlphaFoldDB" id="N1PQA9"/>
<dbReference type="HOGENOM" id="CLU_1496175_0_0_1"/>
<sequence length="180" mass="20386">MSSTSSAVASNEELERDDRVTHSNGWLIPASCLTMLTMALVADSEVWSDPRIPIVGPRNVAGSHVDEEVRRISLIQPDHPFKILQHKTKPAERIISEQVSREGLSGKQARGAGKRTWPRTERRRLRLATVSRPQSTNTYDKQIRQYHRRSSCDKSSTTPDYAQELGSKESSPRNKKRNPR</sequence>
<dbReference type="Proteomes" id="UP000016933">
    <property type="component" value="Unassembled WGS sequence"/>
</dbReference>